<name>A0A8F2ZG63_9ROSI</name>
<accession>A0A8F2ZG63</accession>
<proteinExistence type="evidence at transcript level"/>
<protein>
    <submittedName>
        <fullName evidence="1">Ubiquitin-conjugating enzyme</fullName>
    </submittedName>
</protein>
<dbReference type="EMBL" id="MZ292691">
    <property type="protein sequence ID" value="QWY12660.1"/>
    <property type="molecule type" value="mRNA"/>
</dbReference>
<dbReference type="AlphaFoldDB" id="A0A8F2ZG63"/>
<sequence>MCNLFRAATTFNIKSSIKYIQSKFIIKRADRLLGARTAISFPLSPMNITKRLFCMHRLQVIFTLLHHYTLSSWNHHLVSLGDLPFLQFFTYRSLSAGRCFTVELDSMDRMLIHTELTVMAGDQESYRISRQICPLL</sequence>
<evidence type="ECO:0000313" key="1">
    <source>
        <dbReference type="EMBL" id="QWY12660.1"/>
    </source>
</evidence>
<reference evidence="1" key="1">
    <citation type="journal article" date="2021" name="J. Exp. Bot.">
        <title>Transcriptional upregulation of host-specific terpene metabolism in aphid-induced galls of Pistacia palaestina.</title>
        <authorList>
            <person name="Davidovich-Rikanati R."/>
            <person name="Bar E."/>
            <person name="Hivert G."/>
            <person name="Huang X.Q."/>
            <person name="Hoppen-Tonial C."/>
            <person name="Khankin V."/>
            <person name="Rand K."/>
            <person name="Abofreih A."/>
            <person name="Muhlemann J.K."/>
            <person name="Marchese J.A."/>
            <person name="Shotland Y."/>
            <person name="Dudareva N."/>
            <person name="Inbar M."/>
            <person name="Lewinsohn E."/>
        </authorList>
    </citation>
    <scope>NUCLEOTIDE SEQUENCE</scope>
</reference>
<organism evidence="1">
    <name type="scientific">Pistacia terebinthus subsp. palaestina</name>
    <dbReference type="NCBI Taxonomy" id="434239"/>
    <lineage>
        <taxon>Eukaryota</taxon>
        <taxon>Viridiplantae</taxon>
        <taxon>Streptophyta</taxon>
        <taxon>Embryophyta</taxon>
        <taxon>Tracheophyta</taxon>
        <taxon>Spermatophyta</taxon>
        <taxon>Magnoliopsida</taxon>
        <taxon>eudicotyledons</taxon>
        <taxon>Gunneridae</taxon>
        <taxon>Pentapetalae</taxon>
        <taxon>rosids</taxon>
        <taxon>malvids</taxon>
        <taxon>Sapindales</taxon>
        <taxon>Anacardiaceae</taxon>
        <taxon>Pistacia</taxon>
    </lineage>
</organism>